<evidence type="ECO:0000313" key="2">
    <source>
        <dbReference type="Proteomes" id="UP001231649"/>
    </source>
</evidence>
<gene>
    <name evidence="1" type="ORF">PYW08_015936</name>
</gene>
<dbReference type="EMBL" id="CM056784">
    <property type="protein sequence ID" value="KAJ8724462.1"/>
    <property type="molecule type" value="Genomic_DNA"/>
</dbReference>
<reference evidence="1" key="1">
    <citation type="submission" date="2023-03" db="EMBL/GenBank/DDBJ databases">
        <title>Chromosome-level genomes of two armyworms, Mythimna separata and Mythimna loreyi, provide insights into the biosynthesis and reception of sex pheromones.</title>
        <authorList>
            <person name="Zhao H."/>
        </authorList>
    </citation>
    <scope>NUCLEOTIDE SEQUENCE</scope>
    <source>
        <strain evidence="1">BeijingLab</strain>
    </source>
</reference>
<organism evidence="1 2">
    <name type="scientific">Mythimna loreyi</name>
    <dbReference type="NCBI Taxonomy" id="667449"/>
    <lineage>
        <taxon>Eukaryota</taxon>
        <taxon>Metazoa</taxon>
        <taxon>Ecdysozoa</taxon>
        <taxon>Arthropoda</taxon>
        <taxon>Hexapoda</taxon>
        <taxon>Insecta</taxon>
        <taxon>Pterygota</taxon>
        <taxon>Neoptera</taxon>
        <taxon>Endopterygota</taxon>
        <taxon>Lepidoptera</taxon>
        <taxon>Glossata</taxon>
        <taxon>Ditrysia</taxon>
        <taxon>Noctuoidea</taxon>
        <taxon>Noctuidae</taxon>
        <taxon>Noctuinae</taxon>
        <taxon>Hadenini</taxon>
        <taxon>Mythimna</taxon>
    </lineage>
</organism>
<proteinExistence type="predicted"/>
<comment type="caution">
    <text evidence="1">The sequence shown here is derived from an EMBL/GenBank/DDBJ whole genome shotgun (WGS) entry which is preliminary data.</text>
</comment>
<evidence type="ECO:0000313" key="1">
    <source>
        <dbReference type="EMBL" id="KAJ8724462.1"/>
    </source>
</evidence>
<name>A0ACC2QS12_9NEOP</name>
<accession>A0ACC2QS12</accession>
<keyword evidence="2" id="KW-1185">Reference proteome</keyword>
<sequence length="360" mass="40087">MTVSRIVPNKMAVTKALFWISFIIAVIGSNAEGELSILHSPDSLKFSGSSTTRESLLKEIFSAALGLSVEENSEWKGMYVNDPFNTPEAVVEVYIDGVSSLGVNSGLKSKSYPLLVDEYEPDTYEAVKHRIKQRFTSGGNKLVNIKLSNRYELESSEVFGEVTYPKTLKQSLKHLKPSVDEDSNFLDELKTLKAITDKVSEGQAITADNIIDLFNFRFLSLHPLSDYYGSSSLETKEAKKLLAEALQELSKAFVKAYDGSVLFTVVTTDVAHTRRAIRSVGADGKQTGPGEELNIKEYKANNETDDSYGAEYPAIFNIILWFVLVMVFSLIAIVYALMDMDPGRDSIIYRMTSTRMKKDN</sequence>
<protein>
    <submittedName>
        <fullName evidence="1">Uncharacterized protein</fullName>
    </submittedName>
</protein>
<dbReference type="Proteomes" id="UP001231649">
    <property type="component" value="Chromosome 8"/>
</dbReference>